<feature type="chain" id="PRO_5045619321" evidence="14">
    <location>
        <begin position="37"/>
        <end position="484"/>
    </location>
</feature>
<dbReference type="PRINTS" id="PR00723">
    <property type="entry name" value="SUBTILISIN"/>
</dbReference>
<evidence type="ECO:0000256" key="4">
    <source>
        <dbReference type="ARBA" id="ARBA00022670"/>
    </source>
</evidence>
<keyword evidence="14" id="KW-0732">Signal</keyword>
<evidence type="ECO:0000256" key="12">
    <source>
        <dbReference type="SAM" id="MobiDB-lite"/>
    </source>
</evidence>
<evidence type="ECO:0000313" key="17">
    <source>
        <dbReference type="Proteomes" id="UP001059836"/>
    </source>
</evidence>
<protein>
    <submittedName>
        <fullName evidence="16">Type VII secretion-associated serine protease mycosin</fullName>
    </submittedName>
</protein>
<evidence type="ECO:0000256" key="10">
    <source>
        <dbReference type="PROSITE-ProRule" id="PRU01240"/>
    </source>
</evidence>
<dbReference type="InterPro" id="IPR000209">
    <property type="entry name" value="Peptidase_S8/S53_dom"/>
</dbReference>
<feature type="active site" description="Charge relay system" evidence="10">
    <location>
        <position position="103"/>
    </location>
</feature>
<keyword evidence="8 13" id="KW-1133">Transmembrane helix</keyword>
<keyword evidence="17" id="KW-1185">Reference proteome</keyword>
<dbReference type="Pfam" id="PF00082">
    <property type="entry name" value="Peptidase_S8"/>
    <property type="match status" value="1"/>
</dbReference>
<name>A0ABX6IH85_9ACTN</name>
<dbReference type="InterPro" id="IPR023827">
    <property type="entry name" value="Peptidase_S8_Asp-AS"/>
</dbReference>
<dbReference type="PANTHER" id="PTHR43806:SF11">
    <property type="entry name" value="CEREVISIN-RELATED"/>
    <property type="match status" value="1"/>
</dbReference>
<dbReference type="PROSITE" id="PS51892">
    <property type="entry name" value="SUBTILASE"/>
    <property type="match status" value="1"/>
</dbReference>
<evidence type="ECO:0000256" key="3">
    <source>
        <dbReference type="ARBA" id="ARBA00022475"/>
    </source>
</evidence>
<evidence type="ECO:0000256" key="1">
    <source>
        <dbReference type="ARBA" id="ARBA00004162"/>
    </source>
</evidence>
<dbReference type="PANTHER" id="PTHR43806">
    <property type="entry name" value="PEPTIDASE S8"/>
    <property type="match status" value="1"/>
</dbReference>
<evidence type="ECO:0000256" key="7">
    <source>
        <dbReference type="ARBA" id="ARBA00022825"/>
    </source>
</evidence>
<dbReference type="InterPro" id="IPR015500">
    <property type="entry name" value="Peptidase_S8_subtilisin-rel"/>
</dbReference>
<accession>A0ABX6IH85</accession>
<evidence type="ECO:0000256" key="6">
    <source>
        <dbReference type="ARBA" id="ARBA00022801"/>
    </source>
</evidence>
<evidence type="ECO:0000256" key="5">
    <source>
        <dbReference type="ARBA" id="ARBA00022692"/>
    </source>
</evidence>
<evidence type="ECO:0000256" key="14">
    <source>
        <dbReference type="SAM" id="SignalP"/>
    </source>
</evidence>
<feature type="signal peptide" evidence="14">
    <location>
        <begin position="1"/>
        <end position="36"/>
    </location>
</feature>
<keyword evidence="4 10" id="KW-0645">Protease</keyword>
<evidence type="ECO:0000256" key="13">
    <source>
        <dbReference type="SAM" id="Phobius"/>
    </source>
</evidence>
<comment type="subcellular location">
    <subcellularLocation>
        <location evidence="1">Cell membrane</location>
        <topology evidence="1">Single-pass membrane protein</topology>
    </subcellularLocation>
</comment>
<feature type="region of interest" description="Disordered" evidence="12">
    <location>
        <begin position="418"/>
        <end position="443"/>
    </location>
</feature>
<keyword evidence="5 13" id="KW-0812">Transmembrane</keyword>
<keyword evidence="9 13" id="KW-0472">Membrane</keyword>
<evidence type="ECO:0000256" key="11">
    <source>
        <dbReference type="RuleBase" id="RU003355"/>
    </source>
</evidence>
<dbReference type="InterPro" id="IPR036852">
    <property type="entry name" value="Peptidase_S8/S53_dom_sf"/>
</dbReference>
<evidence type="ECO:0000256" key="8">
    <source>
        <dbReference type="ARBA" id="ARBA00022989"/>
    </source>
</evidence>
<dbReference type="PROSITE" id="PS00138">
    <property type="entry name" value="SUBTILASE_SER"/>
    <property type="match status" value="1"/>
</dbReference>
<sequence length="484" mass="49640">MTATVPTAARFTPAARFTLAALLIAATQLVPVGAAAIDPPGIDRRARPTAGPIAPNEPTQRRTLCARPVTTRPSATPAAQRLLNLPAAWRLSRGSGQKVAVIDTGVTPHRRLPDIIGGGDYVSAGKGLDDCDAHGTLVAGIIAARPSPEDRFSGVAPEATIIAIRQSSGAYAATGSRRTDNTGDDTAVGSGYGTISTLARAVVRAVDLGATVINISEVACVPAAERFDDRSLGAAIRYAFDRNVVVVAAAGNLSSSSQCRTQNPEPAVAGYGRDNSAAWRSVVTVASPAWFSPYVLAVGAVDSADGSPADFSIHGPWVGVAAPGTDIVSLTNASHGLAGAYRSDDGSVPIRGTSFAAPYVAGTAALVRSRFPQLSAAQVIDRIVRTAQGRGSGHDVAVGYGVVDPVAALTTVLPDESNGGGLYTGGPVEPRSTPVAAPPVAPLPDRAPRDRALWGSAVGISVIVATLLLALPNRRVRRLRPDEY</sequence>
<dbReference type="EMBL" id="CP045809">
    <property type="protein sequence ID" value="QHN34630.1"/>
    <property type="molecule type" value="Genomic_DNA"/>
</dbReference>
<feature type="domain" description="Peptidase S8/S53" evidence="15">
    <location>
        <begin position="94"/>
        <end position="401"/>
    </location>
</feature>
<dbReference type="Gene3D" id="3.40.50.200">
    <property type="entry name" value="Peptidase S8/S53 domain"/>
    <property type="match status" value="1"/>
</dbReference>
<dbReference type="RefSeq" id="WP_260840352.1">
    <property type="nucleotide sequence ID" value="NZ_CP045809.1"/>
</dbReference>
<dbReference type="InterPro" id="IPR022398">
    <property type="entry name" value="Peptidase_S8_His-AS"/>
</dbReference>
<evidence type="ECO:0000256" key="2">
    <source>
        <dbReference type="ARBA" id="ARBA00011073"/>
    </source>
</evidence>
<gene>
    <name evidence="16" type="primary">mycP</name>
    <name evidence="16" type="ORF">GII31_06675</name>
</gene>
<comment type="similarity">
    <text evidence="2 10 11">Belongs to the peptidase S8 family.</text>
</comment>
<feature type="active site" description="Charge relay system" evidence="10">
    <location>
        <position position="134"/>
    </location>
</feature>
<dbReference type="Proteomes" id="UP001059836">
    <property type="component" value="Chromosome"/>
</dbReference>
<keyword evidence="3" id="KW-1003">Cell membrane</keyword>
<dbReference type="PROSITE" id="PS00137">
    <property type="entry name" value="SUBTILASE_HIS"/>
    <property type="match status" value="1"/>
</dbReference>
<dbReference type="GO" id="GO:0008233">
    <property type="term" value="F:peptidase activity"/>
    <property type="evidence" value="ECO:0007669"/>
    <property type="project" value="UniProtKB-KW"/>
</dbReference>
<dbReference type="GO" id="GO:0006508">
    <property type="term" value="P:proteolysis"/>
    <property type="evidence" value="ECO:0007669"/>
    <property type="project" value="UniProtKB-KW"/>
</dbReference>
<reference evidence="16" key="1">
    <citation type="journal article" date="2021" name="Nat. Microbiol.">
        <title>Cocultivation of an ultrasmall environmental parasitic bacterium with lytic ability against bacteria associated with wastewater foams.</title>
        <authorList>
            <person name="Batinovic S."/>
            <person name="Rose J.J.A."/>
            <person name="Ratcliffe J."/>
            <person name="Seviour R.J."/>
            <person name="Petrovski S."/>
        </authorList>
    </citation>
    <scope>NUCLEOTIDE SEQUENCE</scope>
    <source>
        <strain evidence="16">CON9</strain>
    </source>
</reference>
<dbReference type="InterPro" id="IPR023828">
    <property type="entry name" value="Peptidase_S8_Ser-AS"/>
</dbReference>
<dbReference type="PROSITE" id="PS00136">
    <property type="entry name" value="SUBTILASE_ASP"/>
    <property type="match status" value="1"/>
</dbReference>
<dbReference type="InterPro" id="IPR023834">
    <property type="entry name" value="T7SS_pept_S8A_mycosin"/>
</dbReference>
<dbReference type="SUPFAM" id="SSF52743">
    <property type="entry name" value="Subtilisin-like"/>
    <property type="match status" value="1"/>
</dbReference>
<keyword evidence="6 10" id="KW-0378">Hydrolase</keyword>
<evidence type="ECO:0000256" key="9">
    <source>
        <dbReference type="ARBA" id="ARBA00023136"/>
    </source>
</evidence>
<feature type="transmembrane region" description="Helical" evidence="13">
    <location>
        <begin position="452"/>
        <end position="471"/>
    </location>
</feature>
<feature type="active site" description="Charge relay system" evidence="10">
    <location>
        <position position="354"/>
    </location>
</feature>
<dbReference type="NCBIfam" id="TIGR03921">
    <property type="entry name" value="T7SS_mycosin"/>
    <property type="match status" value="1"/>
</dbReference>
<evidence type="ECO:0000313" key="16">
    <source>
        <dbReference type="EMBL" id="QHN34630.1"/>
    </source>
</evidence>
<dbReference type="InterPro" id="IPR050131">
    <property type="entry name" value="Peptidase_S8_subtilisin-like"/>
</dbReference>
<keyword evidence="7 10" id="KW-0720">Serine protease</keyword>
<organism evidence="16 17">
    <name type="scientific">Gordonia pseudamarae</name>
    <dbReference type="NCBI Taxonomy" id="2831662"/>
    <lineage>
        <taxon>Bacteria</taxon>
        <taxon>Bacillati</taxon>
        <taxon>Actinomycetota</taxon>
        <taxon>Actinomycetes</taxon>
        <taxon>Mycobacteriales</taxon>
        <taxon>Gordoniaceae</taxon>
        <taxon>Gordonia</taxon>
    </lineage>
</organism>
<proteinExistence type="inferred from homology"/>
<evidence type="ECO:0000259" key="15">
    <source>
        <dbReference type="Pfam" id="PF00082"/>
    </source>
</evidence>